<proteinExistence type="predicted"/>
<organism evidence="1">
    <name type="scientific">Tetraodon nigroviridis</name>
    <name type="common">Spotted green pufferfish</name>
    <name type="synonym">Chelonodon nigroviridis</name>
    <dbReference type="NCBI Taxonomy" id="99883"/>
    <lineage>
        <taxon>Eukaryota</taxon>
        <taxon>Metazoa</taxon>
        <taxon>Chordata</taxon>
        <taxon>Craniata</taxon>
        <taxon>Vertebrata</taxon>
        <taxon>Euteleostomi</taxon>
        <taxon>Actinopterygii</taxon>
        <taxon>Neopterygii</taxon>
        <taxon>Teleostei</taxon>
        <taxon>Neoteleostei</taxon>
        <taxon>Acanthomorphata</taxon>
        <taxon>Eupercaria</taxon>
        <taxon>Tetraodontiformes</taxon>
        <taxon>Tetradontoidea</taxon>
        <taxon>Tetraodontidae</taxon>
        <taxon>Tetraodon</taxon>
    </lineage>
</organism>
<evidence type="ECO:0000313" key="1">
    <source>
        <dbReference type="EMBL" id="CAG03359.1"/>
    </source>
</evidence>
<dbReference type="EMBL" id="CAAE01014714">
    <property type="protein sequence ID" value="CAG03359.1"/>
    <property type="molecule type" value="Genomic_DNA"/>
</dbReference>
<comment type="caution">
    <text evidence="1">The sequence shown here is derived from an EMBL/GenBank/DDBJ whole genome shotgun (WGS) entry which is preliminary data.</text>
</comment>
<reference evidence="1" key="2">
    <citation type="submission" date="2004-02" db="EMBL/GenBank/DDBJ databases">
        <authorList>
            <consortium name="Genoscope"/>
            <consortium name="Whitehead Institute Centre for Genome Research"/>
        </authorList>
    </citation>
    <scope>NUCLEOTIDE SEQUENCE</scope>
</reference>
<name>Q4S7M3_TETNG</name>
<sequence>MINKSTNKVTYRLVQVTDQSLEGRDDGGGAVSVVSSAAFGSAPQAVAQVKEYFKLNRCKVLIAVTYCEYLLVPRF</sequence>
<accession>Q4S7M3</accession>
<gene>
    <name evidence="1" type="ORF">GSTENG00022713001</name>
</gene>
<dbReference type="AlphaFoldDB" id="Q4S7M3"/>
<reference evidence="1" key="1">
    <citation type="journal article" date="2004" name="Nature">
        <title>Genome duplication in the teleost fish Tetraodon nigroviridis reveals the early vertebrate proto-karyotype.</title>
        <authorList>
            <person name="Jaillon O."/>
            <person name="Aury J.-M."/>
            <person name="Brunet F."/>
            <person name="Petit J.-L."/>
            <person name="Stange-Thomann N."/>
            <person name="Mauceli E."/>
            <person name="Bouneau L."/>
            <person name="Fischer C."/>
            <person name="Ozouf-Costaz C."/>
            <person name="Bernot A."/>
            <person name="Nicaud S."/>
            <person name="Jaffe D."/>
            <person name="Fisher S."/>
            <person name="Lutfalla G."/>
            <person name="Dossat C."/>
            <person name="Segurens B."/>
            <person name="Dasilva C."/>
            <person name="Salanoubat M."/>
            <person name="Levy M."/>
            <person name="Boudet N."/>
            <person name="Castellano S."/>
            <person name="Anthouard V."/>
            <person name="Jubin C."/>
            <person name="Castelli V."/>
            <person name="Katinka M."/>
            <person name="Vacherie B."/>
            <person name="Biemont C."/>
            <person name="Skalli Z."/>
            <person name="Cattolico L."/>
            <person name="Poulain J."/>
            <person name="De Berardinis V."/>
            <person name="Cruaud C."/>
            <person name="Duprat S."/>
            <person name="Brottier P."/>
            <person name="Coutanceau J.-P."/>
            <person name="Gouzy J."/>
            <person name="Parra G."/>
            <person name="Lardier G."/>
            <person name="Chapple C."/>
            <person name="McKernan K.J."/>
            <person name="McEwan P."/>
            <person name="Bosak S."/>
            <person name="Kellis M."/>
            <person name="Volff J.-N."/>
            <person name="Guigo R."/>
            <person name="Zody M.C."/>
            <person name="Mesirov J."/>
            <person name="Lindblad-Toh K."/>
            <person name="Birren B."/>
            <person name="Nusbaum C."/>
            <person name="Kahn D."/>
            <person name="Robinson-Rechavi M."/>
            <person name="Laudet V."/>
            <person name="Schachter V."/>
            <person name="Quetier F."/>
            <person name="Saurin W."/>
            <person name="Scarpelli C."/>
            <person name="Wincker P."/>
            <person name="Lander E.S."/>
            <person name="Weissenbach J."/>
            <person name="Roest Crollius H."/>
        </authorList>
    </citation>
    <scope>NUCLEOTIDE SEQUENCE [LARGE SCALE GENOMIC DNA]</scope>
</reference>
<protein>
    <submittedName>
        <fullName evidence="1">(spotted green pufferfish) hypothetical protein</fullName>
    </submittedName>
</protein>
<dbReference type="KEGG" id="tng:GSTEN00022713G001"/>